<feature type="compositionally biased region" description="Basic residues" evidence="1">
    <location>
        <begin position="297"/>
        <end position="309"/>
    </location>
</feature>
<reference evidence="3" key="1">
    <citation type="submission" date="2023-07" db="EMBL/GenBank/DDBJ databases">
        <title>A chromosome-level genome assembly of Lolium multiflorum.</title>
        <authorList>
            <person name="Chen Y."/>
            <person name="Copetti D."/>
            <person name="Kolliker R."/>
            <person name="Studer B."/>
        </authorList>
    </citation>
    <scope>NUCLEOTIDE SEQUENCE</scope>
    <source>
        <strain evidence="3">02402/16</strain>
        <tissue evidence="3">Leaf</tissue>
    </source>
</reference>
<keyword evidence="4" id="KW-1185">Reference proteome</keyword>
<feature type="region of interest" description="Disordered" evidence="1">
    <location>
        <begin position="285"/>
        <end position="328"/>
    </location>
</feature>
<gene>
    <name evidence="3" type="ORF">QYE76_037521</name>
</gene>
<feature type="compositionally biased region" description="Basic and acidic residues" evidence="1">
    <location>
        <begin position="259"/>
        <end position="268"/>
    </location>
</feature>
<protein>
    <recommendedName>
        <fullName evidence="2">F-box domain-containing protein</fullName>
    </recommendedName>
</protein>
<sequence>MEQQEHGDLAALLPEHVLADVLRRVAAPRSLAVSRCVCKAWRAIIDRESLLCTELPFTGMFICFDVLPFPEFFSRPPSPGRPAISGNLGFLPPPIKDDNVEYNIHDQCNGLLLTSVYYVKPSTENYYAVVNPATRRWDALPTCPSNHAAVRAANFNEYYLAFDPTVSSYYHGTPMKATDYNLYLTSTYSMSHAKRKRAGSVDHGDRRQRRGSPAFQAARTRAWARWTRADARTTRRRRRPERVAGDAPASSSAAAGSESGERERGRGRAQELQQLTRVLQGWPASAGEVCSGGGGGRRLRRPRGRRGRGGRLGPPHVDSFDEEGQQEEAELVAVSARRGEGSNGGATRRPAAC</sequence>
<name>A0AAD8QFF8_LOLMU</name>
<evidence type="ECO:0000256" key="1">
    <source>
        <dbReference type="SAM" id="MobiDB-lite"/>
    </source>
</evidence>
<dbReference type="Gene3D" id="1.20.1280.50">
    <property type="match status" value="1"/>
</dbReference>
<evidence type="ECO:0000313" key="4">
    <source>
        <dbReference type="Proteomes" id="UP001231189"/>
    </source>
</evidence>
<dbReference type="SUPFAM" id="SSF81383">
    <property type="entry name" value="F-box domain"/>
    <property type="match status" value="1"/>
</dbReference>
<feature type="compositionally biased region" description="Low complexity" evidence="1">
    <location>
        <begin position="249"/>
        <end position="258"/>
    </location>
</feature>
<dbReference type="Pfam" id="PF12937">
    <property type="entry name" value="F-box-like"/>
    <property type="match status" value="1"/>
</dbReference>
<feature type="region of interest" description="Disordered" evidence="1">
    <location>
        <begin position="194"/>
        <end position="268"/>
    </location>
</feature>
<proteinExistence type="predicted"/>
<dbReference type="PANTHER" id="PTHR34591">
    <property type="entry name" value="OS03G0653100 PROTEIN-RELATED"/>
    <property type="match status" value="1"/>
</dbReference>
<dbReference type="InterPro" id="IPR001810">
    <property type="entry name" value="F-box_dom"/>
</dbReference>
<dbReference type="InterPro" id="IPR036047">
    <property type="entry name" value="F-box-like_dom_sf"/>
</dbReference>
<evidence type="ECO:0000259" key="2">
    <source>
        <dbReference type="SMART" id="SM00256"/>
    </source>
</evidence>
<feature type="compositionally biased region" description="Low complexity" evidence="1">
    <location>
        <begin position="217"/>
        <end position="226"/>
    </location>
</feature>
<dbReference type="AlphaFoldDB" id="A0AAD8QFF8"/>
<dbReference type="Proteomes" id="UP001231189">
    <property type="component" value="Unassembled WGS sequence"/>
</dbReference>
<dbReference type="EMBL" id="JAUUTY010000514">
    <property type="protein sequence ID" value="KAK1601076.1"/>
    <property type="molecule type" value="Genomic_DNA"/>
</dbReference>
<evidence type="ECO:0000313" key="3">
    <source>
        <dbReference type="EMBL" id="KAK1601076.1"/>
    </source>
</evidence>
<organism evidence="3 4">
    <name type="scientific">Lolium multiflorum</name>
    <name type="common">Italian ryegrass</name>
    <name type="synonym">Lolium perenne subsp. multiflorum</name>
    <dbReference type="NCBI Taxonomy" id="4521"/>
    <lineage>
        <taxon>Eukaryota</taxon>
        <taxon>Viridiplantae</taxon>
        <taxon>Streptophyta</taxon>
        <taxon>Embryophyta</taxon>
        <taxon>Tracheophyta</taxon>
        <taxon>Spermatophyta</taxon>
        <taxon>Magnoliopsida</taxon>
        <taxon>Liliopsida</taxon>
        <taxon>Poales</taxon>
        <taxon>Poaceae</taxon>
        <taxon>BOP clade</taxon>
        <taxon>Pooideae</taxon>
        <taxon>Poodae</taxon>
        <taxon>Poeae</taxon>
        <taxon>Poeae Chloroplast Group 2 (Poeae type)</taxon>
        <taxon>Loliodinae</taxon>
        <taxon>Loliinae</taxon>
        <taxon>Lolium</taxon>
    </lineage>
</organism>
<feature type="domain" description="F-box" evidence="2">
    <location>
        <begin position="13"/>
        <end position="54"/>
    </location>
</feature>
<comment type="caution">
    <text evidence="3">The sequence shown here is derived from an EMBL/GenBank/DDBJ whole genome shotgun (WGS) entry which is preliminary data.</text>
</comment>
<dbReference type="SMART" id="SM00256">
    <property type="entry name" value="FBOX"/>
    <property type="match status" value="1"/>
</dbReference>
<accession>A0AAD8QFF8</accession>
<dbReference type="PANTHER" id="PTHR34591:SF13">
    <property type="entry name" value="OS03G0669900 PROTEIN"/>
    <property type="match status" value="1"/>
</dbReference>